<dbReference type="Proteomes" id="UP000742098">
    <property type="component" value="Unassembled WGS sequence"/>
</dbReference>
<reference evidence="2" key="2">
    <citation type="submission" date="2021-09" db="EMBL/GenBank/DDBJ databases">
        <authorList>
            <person name="Gilroy R."/>
        </authorList>
    </citation>
    <scope>NUCLEOTIDE SEQUENCE</scope>
    <source>
        <strain evidence="2">6966</strain>
    </source>
</reference>
<sequence length="303" mass="33946">MSKLRSYILPMAIILGLLLHNWCSLLAWIVPYFIFIILLLNFVAVNLRKLQISSMHLWLMLFQIVISIGGYYAIKSADMNETVAQGVLIGVLCPVAASVVVIASMLGAKRETTTAYTIVGNLMVAIIAPVYFSFIGSHRDMSFMDSFLLILSKISPVIALPFFVALALQIFTPKVNSFLNRYKGITFYLWAICLLLTLGQTINFIFIHGEGNENTILALGISSVMISTIHFATGKWLGSKYGDRIAGGQLLGQKNTAMGIWMANTYLNPLASVFLAFYSIWQNLFNSWQLWHQDREKNILIKE</sequence>
<feature type="transmembrane region" description="Helical" evidence="1">
    <location>
        <begin position="215"/>
        <end position="237"/>
    </location>
</feature>
<feature type="transmembrane region" description="Helical" evidence="1">
    <location>
        <begin position="86"/>
        <end position="108"/>
    </location>
</feature>
<comment type="caution">
    <text evidence="2">The sequence shown here is derived from an EMBL/GenBank/DDBJ whole genome shotgun (WGS) entry which is preliminary data.</text>
</comment>
<keyword evidence="1" id="KW-0812">Transmembrane</keyword>
<gene>
    <name evidence="2" type="ORF">K8V05_12070</name>
</gene>
<evidence type="ECO:0000313" key="2">
    <source>
        <dbReference type="EMBL" id="HJF71480.1"/>
    </source>
</evidence>
<feature type="transmembrane region" description="Helical" evidence="1">
    <location>
        <begin position="147"/>
        <end position="168"/>
    </location>
</feature>
<accession>A0A921KZ86</accession>
<evidence type="ECO:0000313" key="3">
    <source>
        <dbReference type="Proteomes" id="UP000742098"/>
    </source>
</evidence>
<keyword evidence="1" id="KW-1133">Transmembrane helix</keyword>
<reference evidence="2" key="1">
    <citation type="journal article" date="2021" name="PeerJ">
        <title>Extensive microbial diversity within the chicken gut microbiome revealed by metagenomics and culture.</title>
        <authorList>
            <person name="Gilroy R."/>
            <person name="Ravi A."/>
            <person name="Getino M."/>
            <person name="Pursley I."/>
            <person name="Horton D.L."/>
            <person name="Alikhan N.F."/>
            <person name="Baker D."/>
            <person name="Gharbi K."/>
            <person name="Hall N."/>
            <person name="Watson M."/>
            <person name="Adriaenssens E.M."/>
            <person name="Foster-Nyarko E."/>
            <person name="Jarju S."/>
            <person name="Secka A."/>
            <person name="Antonio M."/>
            <person name="Oren A."/>
            <person name="Chaudhuri R.R."/>
            <person name="La Ragione R."/>
            <person name="Hildebrand F."/>
            <person name="Pallen M.J."/>
        </authorList>
    </citation>
    <scope>NUCLEOTIDE SEQUENCE</scope>
    <source>
        <strain evidence="2">6966</strain>
    </source>
</reference>
<dbReference type="Gene3D" id="1.20.1530.20">
    <property type="match status" value="1"/>
</dbReference>
<feature type="transmembrane region" description="Helical" evidence="1">
    <location>
        <begin position="57"/>
        <end position="74"/>
    </location>
</feature>
<feature type="transmembrane region" description="Helical" evidence="1">
    <location>
        <begin position="188"/>
        <end position="209"/>
    </location>
</feature>
<feature type="transmembrane region" description="Helical" evidence="1">
    <location>
        <begin position="115"/>
        <end position="135"/>
    </location>
</feature>
<dbReference type="EMBL" id="DYVS01000224">
    <property type="protein sequence ID" value="HJF71480.1"/>
    <property type="molecule type" value="Genomic_DNA"/>
</dbReference>
<feature type="transmembrane region" description="Helical" evidence="1">
    <location>
        <begin position="258"/>
        <end position="281"/>
    </location>
</feature>
<evidence type="ECO:0000256" key="1">
    <source>
        <dbReference type="SAM" id="Phobius"/>
    </source>
</evidence>
<dbReference type="AlphaFoldDB" id="A0A921KZ86"/>
<proteinExistence type="predicted"/>
<protein>
    <submittedName>
        <fullName evidence="2">Transporter</fullName>
    </submittedName>
</protein>
<name>A0A921KZ86_9BACT</name>
<keyword evidence="1" id="KW-0472">Membrane</keyword>
<dbReference type="InterPro" id="IPR038770">
    <property type="entry name" value="Na+/solute_symporter_sf"/>
</dbReference>
<organism evidence="2 3">
    <name type="scientific">Butyricimonas virosa</name>
    <dbReference type="NCBI Taxonomy" id="544645"/>
    <lineage>
        <taxon>Bacteria</taxon>
        <taxon>Pseudomonadati</taxon>
        <taxon>Bacteroidota</taxon>
        <taxon>Bacteroidia</taxon>
        <taxon>Bacteroidales</taxon>
        <taxon>Odoribacteraceae</taxon>
        <taxon>Butyricimonas</taxon>
    </lineage>
</organism>